<feature type="domain" description="EamA" evidence="8">
    <location>
        <begin position="151"/>
        <end position="286"/>
    </location>
</feature>
<protein>
    <submittedName>
        <fullName evidence="9">Transporter</fullName>
    </submittedName>
</protein>
<keyword evidence="6 7" id="KW-0472">Membrane</keyword>
<evidence type="ECO:0000313" key="9">
    <source>
        <dbReference type="EMBL" id="PFK42034.1"/>
    </source>
</evidence>
<dbReference type="EMBL" id="NUWN01000040">
    <property type="protein sequence ID" value="PFK42034.1"/>
    <property type="molecule type" value="Genomic_DNA"/>
</dbReference>
<feature type="transmembrane region" description="Helical" evidence="7">
    <location>
        <begin position="124"/>
        <end position="144"/>
    </location>
</feature>
<keyword evidence="4 7" id="KW-0812">Transmembrane</keyword>
<dbReference type="AlphaFoldDB" id="A0A2B0MGG9"/>
<feature type="transmembrane region" description="Helical" evidence="7">
    <location>
        <begin position="37"/>
        <end position="56"/>
    </location>
</feature>
<name>A0A2B0MGG9_BACCE</name>
<feature type="transmembrane region" description="Helical" evidence="7">
    <location>
        <begin position="150"/>
        <end position="170"/>
    </location>
</feature>
<gene>
    <name evidence="9" type="ORF">COI93_11730</name>
</gene>
<feature type="transmembrane region" description="Helical" evidence="7">
    <location>
        <begin position="177"/>
        <end position="197"/>
    </location>
</feature>
<feature type="transmembrane region" description="Helical" evidence="7">
    <location>
        <begin position="269"/>
        <end position="287"/>
    </location>
</feature>
<feature type="transmembrane region" description="Helical" evidence="7">
    <location>
        <begin position="97"/>
        <end position="117"/>
    </location>
</feature>
<comment type="subcellular location">
    <subcellularLocation>
        <location evidence="1">Cell membrane</location>
        <topology evidence="1">Multi-pass membrane protein</topology>
    </subcellularLocation>
</comment>
<dbReference type="InterPro" id="IPR000620">
    <property type="entry name" value="EamA_dom"/>
</dbReference>
<feature type="transmembrane region" description="Helical" evidence="7">
    <location>
        <begin position="12"/>
        <end position="31"/>
    </location>
</feature>
<dbReference type="PANTHER" id="PTHR32322:SF18">
    <property type="entry name" value="S-ADENOSYLMETHIONINE_S-ADENOSYLHOMOCYSTEINE TRANSPORTER"/>
    <property type="match status" value="1"/>
</dbReference>
<dbReference type="Pfam" id="PF00892">
    <property type="entry name" value="EamA"/>
    <property type="match status" value="2"/>
</dbReference>
<dbReference type="Proteomes" id="UP000242656">
    <property type="component" value="Unassembled WGS sequence"/>
</dbReference>
<sequence>MSQLSRTKAAMILSFLVLMWGINWPLSKFALQYTPPVLFAGIRTVIGGFILLIFALPKYKQLNLKETWHLYFISALLNIILFYGLQTVGLQYMPAGLFSAIVFLQPVLLGIFSWIWLEEAMYGLKIFGLILGFTGVAVISSSGLTRHISIVGILLALGCAVGWALGTVFIKKTGNRVNAIWMVTLQLIIGGFCLIGFGSEFENWSSIAWSIPFVIVLLFISIFVIAMGWLAYFTLVGAGEASKVGAYTFLIPLIAIIVSSIFLHEAITISLFIGLLFIVLSICFVNIKPKSLLIKQSIEPKNVN</sequence>
<keyword evidence="5 7" id="KW-1133">Transmembrane helix</keyword>
<keyword evidence="3" id="KW-1003">Cell membrane</keyword>
<evidence type="ECO:0000313" key="10">
    <source>
        <dbReference type="Proteomes" id="UP000242656"/>
    </source>
</evidence>
<dbReference type="SUPFAM" id="SSF103481">
    <property type="entry name" value="Multidrug resistance efflux transporter EmrE"/>
    <property type="match status" value="2"/>
</dbReference>
<accession>A0A2B0MGG9</accession>
<evidence type="ECO:0000256" key="6">
    <source>
        <dbReference type="ARBA" id="ARBA00023136"/>
    </source>
</evidence>
<dbReference type="GO" id="GO:0005886">
    <property type="term" value="C:plasma membrane"/>
    <property type="evidence" value="ECO:0007669"/>
    <property type="project" value="UniProtKB-SubCell"/>
</dbReference>
<feature type="transmembrane region" description="Helical" evidence="7">
    <location>
        <begin position="244"/>
        <end position="263"/>
    </location>
</feature>
<proteinExistence type="inferred from homology"/>
<organism evidence="9 10">
    <name type="scientific">Bacillus cereus</name>
    <dbReference type="NCBI Taxonomy" id="1396"/>
    <lineage>
        <taxon>Bacteria</taxon>
        <taxon>Bacillati</taxon>
        <taxon>Bacillota</taxon>
        <taxon>Bacilli</taxon>
        <taxon>Bacillales</taxon>
        <taxon>Bacillaceae</taxon>
        <taxon>Bacillus</taxon>
        <taxon>Bacillus cereus group</taxon>
    </lineage>
</organism>
<feature type="transmembrane region" description="Helical" evidence="7">
    <location>
        <begin position="209"/>
        <end position="232"/>
    </location>
</feature>
<feature type="transmembrane region" description="Helical" evidence="7">
    <location>
        <begin position="68"/>
        <end position="85"/>
    </location>
</feature>
<reference evidence="9 10" key="1">
    <citation type="submission" date="2017-09" db="EMBL/GenBank/DDBJ databases">
        <title>Large-scale bioinformatics analysis of Bacillus genomes uncovers conserved roles of natural products in bacterial physiology.</title>
        <authorList>
            <consortium name="Agbiome Team Llc"/>
            <person name="Bleich R.M."/>
            <person name="Grubbs K.J."/>
            <person name="Santa Maria K.C."/>
            <person name="Allen S.E."/>
            <person name="Farag S."/>
            <person name="Shank E.A."/>
            <person name="Bowers A."/>
        </authorList>
    </citation>
    <scope>NUCLEOTIDE SEQUENCE [LARGE SCALE GENOMIC DNA]</scope>
    <source>
        <strain evidence="9 10">AFS083043</strain>
    </source>
</reference>
<feature type="domain" description="EamA" evidence="8">
    <location>
        <begin position="11"/>
        <end position="140"/>
    </location>
</feature>
<dbReference type="RefSeq" id="WP_098490946.1">
    <property type="nucleotide sequence ID" value="NZ_NUWN01000040.1"/>
</dbReference>
<evidence type="ECO:0000256" key="5">
    <source>
        <dbReference type="ARBA" id="ARBA00022989"/>
    </source>
</evidence>
<comment type="similarity">
    <text evidence="2">Belongs to the EamA transporter family.</text>
</comment>
<dbReference type="PANTHER" id="PTHR32322">
    <property type="entry name" value="INNER MEMBRANE TRANSPORTER"/>
    <property type="match status" value="1"/>
</dbReference>
<evidence type="ECO:0000256" key="4">
    <source>
        <dbReference type="ARBA" id="ARBA00022692"/>
    </source>
</evidence>
<evidence type="ECO:0000256" key="7">
    <source>
        <dbReference type="SAM" id="Phobius"/>
    </source>
</evidence>
<dbReference type="InterPro" id="IPR037185">
    <property type="entry name" value="EmrE-like"/>
</dbReference>
<evidence type="ECO:0000256" key="3">
    <source>
        <dbReference type="ARBA" id="ARBA00022475"/>
    </source>
</evidence>
<evidence type="ECO:0000256" key="1">
    <source>
        <dbReference type="ARBA" id="ARBA00004651"/>
    </source>
</evidence>
<evidence type="ECO:0000259" key="8">
    <source>
        <dbReference type="Pfam" id="PF00892"/>
    </source>
</evidence>
<evidence type="ECO:0000256" key="2">
    <source>
        <dbReference type="ARBA" id="ARBA00007362"/>
    </source>
</evidence>
<comment type="caution">
    <text evidence="9">The sequence shown here is derived from an EMBL/GenBank/DDBJ whole genome shotgun (WGS) entry which is preliminary data.</text>
</comment>
<dbReference type="InterPro" id="IPR050638">
    <property type="entry name" value="AA-Vitamin_Transporters"/>
</dbReference>